<dbReference type="InterPro" id="IPR050073">
    <property type="entry name" value="2-IPM_HCS-like"/>
</dbReference>
<evidence type="ECO:0000256" key="13">
    <source>
        <dbReference type="SAM" id="MobiDB-lite"/>
    </source>
</evidence>
<dbReference type="HAMAP" id="MF_01025">
    <property type="entry name" value="LeuA_type1"/>
    <property type="match status" value="1"/>
</dbReference>
<feature type="region of interest" description="Regulatory domain" evidence="12">
    <location>
        <begin position="399"/>
        <end position="538"/>
    </location>
</feature>
<dbReference type="Gene3D" id="3.30.160.270">
    <property type="match status" value="1"/>
</dbReference>
<dbReference type="PANTHER" id="PTHR10277:SF9">
    <property type="entry name" value="2-ISOPROPYLMALATE SYNTHASE 1, CHLOROPLASTIC-RELATED"/>
    <property type="match status" value="1"/>
</dbReference>
<organism evidence="15 16">
    <name type="scientific">Lysobacter hankyongensis</name>
    <dbReference type="NCBI Taxonomy" id="1176535"/>
    <lineage>
        <taxon>Bacteria</taxon>
        <taxon>Pseudomonadati</taxon>
        <taxon>Pseudomonadota</taxon>
        <taxon>Gammaproteobacteria</taxon>
        <taxon>Lysobacterales</taxon>
        <taxon>Lysobacteraceae</taxon>
        <taxon>Lysobacter</taxon>
    </lineage>
</organism>
<evidence type="ECO:0000256" key="4">
    <source>
        <dbReference type="ARBA" id="ARBA00018198"/>
    </source>
</evidence>
<protein>
    <recommendedName>
        <fullName evidence="4 12">2-isopropylmalate synthase</fullName>
        <ecNumber evidence="3 12">2.3.3.13</ecNumber>
    </recommendedName>
    <alternativeName>
        <fullName evidence="12">Alpha-IPM synthase</fullName>
    </alternativeName>
    <alternativeName>
        <fullName evidence="12">Alpha-isopropylmalate synthase</fullName>
    </alternativeName>
</protein>
<comment type="pathway">
    <text evidence="1 12">Amino-acid biosynthesis; L-leucine biosynthesis; L-leucine from 3-methyl-2-oxobutanoate: step 1/4.</text>
</comment>
<dbReference type="InterPro" id="IPR054691">
    <property type="entry name" value="LeuA/HCS_post-cat"/>
</dbReference>
<feature type="binding site" evidence="12">
    <location>
        <position position="22"/>
    </location>
    <ligand>
        <name>Mn(2+)</name>
        <dbReference type="ChEBI" id="CHEBI:29035"/>
    </ligand>
</feature>
<dbReference type="PROSITE" id="PS50991">
    <property type="entry name" value="PYR_CT"/>
    <property type="match status" value="1"/>
</dbReference>
<evidence type="ECO:0000256" key="5">
    <source>
        <dbReference type="ARBA" id="ARBA00022430"/>
    </source>
</evidence>
<dbReference type="EC" id="2.3.3.13" evidence="3 12"/>
<dbReference type="Gene3D" id="3.20.20.70">
    <property type="entry name" value="Aldolase class I"/>
    <property type="match status" value="1"/>
</dbReference>
<comment type="similarity">
    <text evidence="2 12">Belongs to the alpha-IPM synthase/homocitrate synthase family. LeuA type 1 subfamily.</text>
</comment>
<dbReference type="RefSeq" id="WP_345304369.1">
    <property type="nucleotide sequence ID" value="NZ_BAABJE010000017.1"/>
</dbReference>
<dbReference type="InterPro" id="IPR036230">
    <property type="entry name" value="LeuA_allosteric_dom_sf"/>
</dbReference>
<dbReference type="InterPro" id="IPR005671">
    <property type="entry name" value="LeuA_bact_synth"/>
</dbReference>
<dbReference type="InterPro" id="IPR000891">
    <property type="entry name" value="PYR_CT"/>
</dbReference>
<dbReference type="EMBL" id="BAABJE010000017">
    <property type="protein sequence ID" value="GAA4802963.1"/>
    <property type="molecule type" value="Genomic_DNA"/>
</dbReference>
<dbReference type="InterPro" id="IPR013709">
    <property type="entry name" value="2-isopropylmalate_synth_dimer"/>
</dbReference>
<keyword evidence="9 12" id="KW-0464">Manganese</keyword>
<dbReference type="NCBIfam" id="NF002086">
    <property type="entry name" value="PRK00915.1-3"/>
    <property type="match status" value="1"/>
</dbReference>
<keyword evidence="10 12" id="KW-0100">Branched-chain amino acid biosynthesis</keyword>
<keyword evidence="8 12" id="KW-0479">Metal-binding</keyword>
<evidence type="ECO:0000256" key="7">
    <source>
        <dbReference type="ARBA" id="ARBA00022679"/>
    </source>
</evidence>
<evidence type="ECO:0000256" key="9">
    <source>
        <dbReference type="ARBA" id="ARBA00023211"/>
    </source>
</evidence>
<dbReference type="Proteomes" id="UP001499959">
    <property type="component" value="Unassembled WGS sequence"/>
</dbReference>
<name>A0ABP9C337_9GAMM</name>
<comment type="catalytic activity">
    <reaction evidence="12">
        <text>3-methyl-2-oxobutanoate + acetyl-CoA + H2O = (2S)-2-isopropylmalate + CoA + H(+)</text>
        <dbReference type="Rhea" id="RHEA:21524"/>
        <dbReference type="ChEBI" id="CHEBI:1178"/>
        <dbReference type="ChEBI" id="CHEBI:11851"/>
        <dbReference type="ChEBI" id="CHEBI:15377"/>
        <dbReference type="ChEBI" id="CHEBI:15378"/>
        <dbReference type="ChEBI" id="CHEBI:57287"/>
        <dbReference type="ChEBI" id="CHEBI:57288"/>
        <dbReference type="EC" id="2.3.3.13"/>
    </reaction>
</comment>
<feature type="domain" description="Pyruvate carboxyltransferase" evidence="14">
    <location>
        <begin position="13"/>
        <end position="275"/>
    </location>
</feature>
<dbReference type="SUPFAM" id="SSF110921">
    <property type="entry name" value="2-isopropylmalate synthase LeuA, allosteric (dimerisation) domain"/>
    <property type="match status" value="1"/>
</dbReference>
<evidence type="ECO:0000256" key="3">
    <source>
        <dbReference type="ARBA" id="ARBA00012973"/>
    </source>
</evidence>
<evidence type="ECO:0000259" key="14">
    <source>
        <dbReference type="PROSITE" id="PS50991"/>
    </source>
</evidence>
<dbReference type="SUPFAM" id="SSF51569">
    <property type="entry name" value="Aldolase"/>
    <property type="match status" value="1"/>
</dbReference>
<dbReference type="PROSITE" id="PS00815">
    <property type="entry name" value="AIPM_HOMOCIT_SYNTH_1"/>
    <property type="match status" value="1"/>
</dbReference>
<sequence length="538" mass="57085">MDTDVRPEAPARVAIFDTSLRDGEQSPGCSMTAAQKLRFAHALAELGVDTIEAGFPASSDSDLNGCAAIARDVRGAGVATLARCNSGDIEACARALEHAERPRIHVFISTSPLHREHKLGMSRDDVLARAVAGVEQARRYVDDVEFSAEDALRTEPEFLAEICGAALAAGARTLNIPDTVGYTTPAEIRALFEYLRAHVKDAHKAIFSAHCHDDLGLAVANSLAAIEGGARQVECTVNGIGERAGNCAMEELVMALETRRAYFGATTGIHTERLVPTSRLLTRITGMGVQRNKAIVGANAFAHESGIHQHGMLKHRGTYEILRPEAVGWAKSQMIMGRHSGRAALADRLKELGFALDEAQLNQVFGRFKALTEKKREVFDADLEALALGIDGRTLGGWRLNRLHVSTGVGDGILPTASVELCSPDGERITEAATGDGPVHALFAALARGTGTHLDIESYQVSSVTTGEDAQGQASLTARMHGDEVTGSGTSTDILEASALAWLDIVNRLLRRRAPDATAAGSDADAAPQPVAARVATA</sequence>
<gene>
    <name evidence="12" type="primary">leuA</name>
    <name evidence="15" type="ORF">GCM10023307_32170</name>
</gene>
<feature type="compositionally biased region" description="Low complexity" evidence="13">
    <location>
        <begin position="517"/>
        <end position="530"/>
    </location>
</feature>
<keyword evidence="12" id="KW-0963">Cytoplasm</keyword>
<dbReference type="NCBIfam" id="TIGR00973">
    <property type="entry name" value="leuA_bact"/>
    <property type="match status" value="1"/>
</dbReference>
<dbReference type="Gene3D" id="1.10.238.260">
    <property type="match status" value="1"/>
</dbReference>
<feature type="region of interest" description="Disordered" evidence="13">
    <location>
        <begin position="517"/>
        <end position="538"/>
    </location>
</feature>
<evidence type="ECO:0000256" key="6">
    <source>
        <dbReference type="ARBA" id="ARBA00022605"/>
    </source>
</evidence>
<proteinExistence type="inferred from homology"/>
<comment type="cofactor">
    <cofactor evidence="12">
        <name>Mn(2+)</name>
        <dbReference type="ChEBI" id="CHEBI:29035"/>
    </cofactor>
</comment>
<evidence type="ECO:0000256" key="8">
    <source>
        <dbReference type="ARBA" id="ARBA00022723"/>
    </source>
</evidence>
<comment type="caution">
    <text evidence="15">The sequence shown here is derived from an EMBL/GenBank/DDBJ whole genome shotgun (WGS) entry which is preliminary data.</text>
</comment>
<evidence type="ECO:0000256" key="1">
    <source>
        <dbReference type="ARBA" id="ARBA00004689"/>
    </source>
</evidence>
<dbReference type="SMART" id="SM00917">
    <property type="entry name" value="LeuA_dimer"/>
    <property type="match status" value="1"/>
</dbReference>
<dbReference type="PROSITE" id="PS00816">
    <property type="entry name" value="AIPM_HOMOCIT_SYNTH_2"/>
    <property type="match status" value="1"/>
</dbReference>
<evidence type="ECO:0000313" key="15">
    <source>
        <dbReference type="EMBL" id="GAA4802963.1"/>
    </source>
</evidence>
<feature type="binding site" evidence="12">
    <location>
        <position position="210"/>
    </location>
    <ligand>
        <name>Mn(2+)</name>
        <dbReference type="ChEBI" id="CHEBI:29035"/>
    </ligand>
</feature>
<keyword evidence="6 12" id="KW-0028">Amino-acid biosynthesis</keyword>
<dbReference type="Pfam" id="PF22617">
    <property type="entry name" value="HCS_D2"/>
    <property type="match status" value="1"/>
</dbReference>
<accession>A0ABP9C337</accession>
<dbReference type="PANTHER" id="PTHR10277">
    <property type="entry name" value="HOMOCITRATE SYNTHASE-RELATED"/>
    <property type="match status" value="1"/>
</dbReference>
<evidence type="ECO:0000256" key="2">
    <source>
        <dbReference type="ARBA" id="ARBA00009396"/>
    </source>
</evidence>
<keyword evidence="16" id="KW-1185">Reference proteome</keyword>
<evidence type="ECO:0000256" key="12">
    <source>
        <dbReference type="HAMAP-Rule" id="MF_01025"/>
    </source>
</evidence>
<evidence type="ECO:0000256" key="11">
    <source>
        <dbReference type="ARBA" id="ARBA00037629"/>
    </source>
</evidence>
<keyword evidence="5 12" id="KW-0432">Leucine biosynthesis</keyword>
<comment type="function">
    <text evidence="11 12">Catalyzes the condensation of the acetyl group of acetyl-CoA with 3-methyl-2-oxobutanoate (2-ketoisovalerate) to form 3-carboxy-3-hydroxy-4-methylpentanoate (2-isopropylmalate).</text>
</comment>
<dbReference type="Pfam" id="PF00682">
    <property type="entry name" value="HMGL-like"/>
    <property type="match status" value="1"/>
</dbReference>
<reference evidence="16" key="1">
    <citation type="journal article" date="2019" name="Int. J. Syst. Evol. Microbiol.">
        <title>The Global Catalogue of Microorganisms (GCM) 10K type strain sequencing project: providing services to taxonomists for standard genome sequencing and annotation.</title>
        <authorList>
            <consortium name="The Broad Institute Genomics Platform"/>
            <consortium name="The Broad Institute Genome Sequencing Center for Infectious Disease"/>
            <person name="Wu L."/>
            <person name="Ma J."/>
        </authorList>
    </citation>
    <scope>NUCLEOTIDE SEQUENCE [LARGE SCALE GENOMIC DNA]</scope>
    <source>
        <strain evidence="16">JCM 18204</strain>
    </source>
</reference>
<dbReference type="InterPro" id="IPR013785">
    <property type="entry name" value="Aldolase_TIM"/>
</dbReference>
<feature type="binding site" evidence="12">
    <location>
        <position position="246"/>
    </location>
    <ligand>
        <name>Mn(2+)</name>
        <dbReference type="ChEBI" id="CHEBI:29035"/>
    </ligand>
</feature>
<dbReference type="Pfam" id="PF08502">
    <property type="entry name" value="LeuA_dimer"/>
    <property type="match status" value="1"/>
</dbReference>
<comment type="subunit">
    <text evidence="12">Homodimer.</text>
</comment>
<feature type="binding site" evidence="12">
    <location>
        <position position="212"/>
    </location>
    <ligand>
        <name>Mn(2+)</name>
        <dbReference type="ChEBI" id="CHEBI:29035"/>
    </ligand>
</feature>
<dbReference type="CDD" id="cd07940">
    <property type="entry name" value="DRE_TIM_IPMS"/>
    <property type="match status" value="1"/>
</dbReference>
<evidence type="ECO:0000313" key="16">
    <source>
        <dbReference type="Proteomes" id="UP001499959"/>
    </source>
</evidence>
<dbReference type="InterPro" id="IPR002034">
    <property type="entry name" value="AIPM/Hcit_synth_CS"/>
</dbReference>
<evidence type="ECO:0000256" key="10">
    <source>
        <dbReference type="ARBA" id="ARBA00023304"/>
    </source>
</evidence>
<keyword evidence="7 12" id="KW-0808">Transferase</keyword>